<accession>A0A679G3Y2</accession>
<dbReference type="RefSeq" id="WP_033844493.1">
    <property type="nucleotide sequence ID" value="NZ_AP022557.1"/>
</dbReference>
<dbReference type="Gene3D" id="2.10.260.10">
    <property type="match status" value="1"/>
</dbReference>
<keyword evidence="4" id="KW-1185">Reference proteome</keyword>
<evidence type="ECO:0000313" key="4">
    <source>
        <dbReference type="Proteomes" id="UP000501421"/>
    </source>
</evidence>
<dbReference type="SMART" id="SM00966">
    <property type="entry name" value="SpoVT_AbrB"/>
    <property type="match status" value="1"/>
</dbReference>
<dbReference type="InterPro" id="IPR037914">
    <property type="entry name" value="SpoVT-AbrB_sf"/>
</dbReference>
<name>A0A679G3Y2_9BACL</name>
<dbReference type="EMBL" id="AP022557">
    <property type="protein sequence ID" value="BBW98741.1"/>
    <property type="molecule type" value="Genomic_DNA"/>
</dbReference>
<dbReference type="InterPro" id="IPR007159">
    <property type="entry name" value="SpoVT-AbrB_dom"/>
</dbReference>
<evidence type="ECO:0000259" key="2">
    <source>
        <dbReference type="PROSITE" id="PS51740"/>
    </source>
</evidence>
<dbReference type="AlphaFoldDB" id="A0A679G3Y2"/>
<protein>
    <submittedName>
        <fullName evidence="3">Transition state regulatory protein AbrB</fullName>
    </submittedName>
</protein>
<feature type="domain" description="SpoVT-AbrB" evidence="2">
    <location>
        <begin position="5"/>
        <end position="50"/>
    </location>
</feature>
<gene>
    <name evidence="3" type="primary">abrB_2</name>
    <name evidence="3" type="ORF">GsuE55_35740</name>
</gene>
<evidence type="ECO:0000256" key="1">
    <source>
        <dbReference type="PROSITE-ProRule" id="PRU01076"/>
    </source>
</evidence>
<proteinExistence type="predicted"/>
<dbReference type="Pfam" id="PF04014">
    <property type="entry name" value="MazE_antitoxin"/>
    <property type="match status" value="1"/>
</dbReference>
<dbReference type="PROSITE" id="PS51740">
    <property type="entry name" value="SPOVT_ABRB"/>
    <property type="match status" value="1"/>
</dbReference>
<evidence type="ECO:0000313" key="3">
    <source>
        <dbReference type="EMBL" id="BBW98741.1"/>
    </source>
</evidence>
<dbReference type="PANTHER" id="PTHR36432:SF4">
    <property type="entry name" value="TRANSITION STATE REGULATOR ABH-RELATED"/>
    <property type="match status" value="1"/>
</dbReference>
<dbReference type="PANTHER" id="PTHR36432">
    <property type="match status" value="1"/>
</dbReference>
<dbReference type="InterPro" id="IPR052731">
    <property type="entry name" value="B_subtilis_Trans_State_Reg"/>
</dbReference>
<organism evidence="3 4">
    <name type="scientific">Geobacillus subterraneus</name>
    <dbReference type="NCBI Taxonomy" id="129338"/>
    <lineage>
        <taxon>Bacteria</taxon>
        <taxon>Bacillati</taxon>
        <taxon>Bacillota</taxon>
        <taxon>Bacilli</taxon>
        <taxon>Bacillales</taxon>
        <taxon>Anoxybacillaceae</taxon>
        <taxon>Geobacillus</taxon>
    </lineage>
</organism>
<dbReference type="InterPro" id="IPR040678">
    <property type="entry name" value="AbrB_C"/>
</dbReference>
<dbReference type="SUPFAM" id="SSF89447">
    <property type="entry name" value="AbrB/MazE/MraZ-like"/>
    <property type="match status" value="1"/>
</dbReference>
<dbReference type="GO" id="GO:0003677">
    <property type="term" value="F:DNA binding"/>
    <property type="evidence" value="ECO:0007669"/>
    <property type="project" value="UniProtKB-UniRule"/>
</dbReference>
<keyword evidence="1" id="KW-0238">DNA-binding</keyword>
<reference evidence="4" key="1">
    <citation type="journal article" date="2020" name="Microbiol. Resour. Announc.">
        <title>Complete Genome Sequence of Geobacillus sp. Strain E55-1, Isolated from Mine Geyser in Japan.</title>
        <authorList>
            <person name="Miyazaki K."/>
            <person name="Hase E."/>
            <person name="Tokito N."/>
        </authorList>
    </citation>
    <scope>NUCLEOTIDE SEQUENCE [LARGE SCALE GENOMIC DNA]</scope>
    <source>
        <strain evidence="4">E55-1</strain>
    </source>
</reference>
<dbReference type="Proteomes" id="UP000501421">
    <property type="component" value="Chromosome"/>
</dbReference>
<sequence length="93" mass="10469">MKATGVVRKLDQLGRIVIPMELRRTLDINIRDSLEIFLDGDCIVLQKYKPDKACMVTGEVANDNFKLADGKIILSREGAEKLLKEIEQLLALN</sequence>
<dbReference type="Pfam" id="PF18277">
    <property type="entry name" value="AbrB_C"/>
    <property type="match status" value="1"/>
</dbReference>